<dbReference type="WBParaSite" id="OFLC_0000180001-mRNA-1">
    <property type="protein sequence ID" value="OFLC_0000180001-mRNA-1"/>
    <property type="gene ID" value="OFLC_0000180001"/>
</dbReference>
<sequence length="115" mass="13460">MEEEEEVSVIIWNGLVFETRLVMWMCRKFGRITNGVIGTCSEIDIFRETNIHWCGFCVLQKLFYLVDILGLRVNKATCYEMMHTWNPDCYGAIVDSLWDGWLFSLKTYIILYGVG</sequence>
<protein>
    <submittedName>
        <fullName evidence="3">Transmembrane protein</fullName>
    </submittedName>
</protein>
<reference evidence="1 2" key="2">
    <citation type="submission" date="2018-11" db="EMBL/GenBank/DDBJ databases">
        <authorList>
            <consortium name="Pathogen Informatics"/>
        </authorList>
    </citation>
    <scope>NUCLEOTIDE SEQUENCE [LARGE SCALE GENOMIC DNA]</scope>
</reference>
<reference evidence="3" key="1">
    <citation type="submission" date="2016-06" db="UniProtKB">
        <authorList>
            <consortium name="WormBaseParasite"/>
        </authorList>
    </citation>
    <scope>IDENTIFICATION</scope>
</reference>
<gene>
    <name evidence="1" type="ORF">OFLC_LOCUS1801</name>
</gene>
<keyword evidence="2" id="KW-1185">Reference proteome</keyword>
<name>A0A183H2U1_9BILA</name>
<dbReference type="EMBL" id="UZAJ01000919">
    <property type="protein sequence ID" value="VDO30836.1"/>
    <property type="molecule type" value="Genomic_DNA"/>
</dbReference>
<accession>A0A183H2U1</accession>
<dbReference type="AlphaFoldDB" id="A0A183H2U1"/>
<dbReference type="Proteomes" id="UP000267606">
    <property type="component" value="Unassembled WGS sequence"/>
</dbReference>
<organism evidence="3">
    <name type="scientific">Onchocerca flexuosa</name>
    <dbReference type="NCBI Taxonomy" id="387005"/>
    <lineage>
        <taxon>Eukaryota</taxon>
        <taxon>Metazoa</taxon>
        <taxon>Ecdysozoa</taxon>
        <taxon>Nematoda</taxon>
        <taxon>Chromadorea</taxon>
        <taxon>Rhabditida</taxon>
        <taxon>Spirurina</taxon>
        <taxon>Spiruromorpha</taxon>
        <taxon>Filarioidea</taxon>
        <taxon>Onchocercidae</taxon>
        <taxon>Onchocerca</taxon>
    </lineage>
</organism>
<evidence type="ECO:0000313" key="3">
    <source>
        <dbReference type="WBParaSite" id="OFLC_0000180001-mRNA-1"/>
    </source>
</evidence>
<evidence type="ECO:0000313" key="1">
    <source>
        <dbReference type="EMBL" id="VDO30836.1"/>
    </source>
</evidence>
<proteinExistence type="predicted"/>
<evidence type="ECO:0000313" key="2">
    <source>
        <dbReference type="Proteomes" id="UP000267606"/>
    </source>
</evidence>